<dbReference type="PANTHER" id="PTHR13162">
    <property type="entry name" value="CCR4-NOT TRANSCRIPTION COMPLEX"/>
    <property type="match status" value="1"/>
</dbReference>
<protein>
    <recommendedName>
        <fullName evidence="1">CCR4-NOT transcription complex subunit 1 domain-containing protein</fullName>
    </recommendedName>
</protein>
<dbReference type="PANTHER" id="PTHR13162:SF8">
    <property type="entry name" value="CCR4-NOT TRANSCRIPTION COMPLEX SUBUNIT 1"/>
    <property type="match status" value="1"/>
</dbReference>
<evidence type="ECO:0000313" key="2">
    <source>
        <dbReference type="EMBL" id="EFX79994.1"/>
    </source>
</evidence>
<feature type="domain" description="CCR4-NOT transcription complex subunit 1" evidence="1">
    <location>
        <begin position="40"/>
        <end position="139"/>
    </location>
</feature>
<organism evidence="2 3">
    <name type="scientific">Daphnia pulex</name>
    <name type="common">Water flea</name>
    <dbReference type="NCBI Taxonomy" id="6669"/>
    <lineage>
        <taxon>Eukaryota</taxon>
        <taxon>Metazoa</taxon>
        <taxon>Ecdysozoa</taxon>
        <taxon>Arthropoda</taxon>
        <taxon>Crustacea</taxon>
        <taxon>Branchiopoda</taxon>
        <taxon>Diplostraca</taxon>
        <taxon>Cladocera</taxon>
        <taxon>Anomopoda</taxon>
        <taxon>Daphniidae</taxon>
        <taxon>Daphnia</taxon>
    </lineage>
</organism>
<dbReference type="EMBL" id="GL732549">
    <property type="protein sequence ID" value="EFX79994.1"/>
    <property type="molecule type" value="Genomic_DNA"/>
</dbReference>
<dbReference type="Proteomes" id="UP000000305">
    <property type="component" value="Unassembled WGS sequence"/>
</dbReference>
<dbReference type="InterPro" id="IPR040398">
    <property type="entry name" value="Not1"/>
</dbReference>
<dbReference type="eggNOG" id="KOG1831">
    <property type="taxonomic scope" value="Eukaryota"/>
</dbReference>
<dbReference type="Pfam" id="PF12842">
    <property type="entry name" value="DUF3819"/>
    <property type="match status" value="1"/>
</dbReference>
<sequence length="179" mass="20469">MCQQVPQLQIIQQQKQQQTTPPNNLLALLHNKCNPSLTQLLQHQLHHTVHSLSVGTTLIRCREHLLLTITNNLKTAFSAILQRSTRPQRKELVEQAATLSAQENVEPACAFIHNTAAKKSISEIDKRLATEFYLRKHVRNKGRRYDYDPIVFAYQADRMPEPIHLKMSGVTPQQAGVYE</sequence>
<dbReference type="HOGENOM" id="CLU_1504962_0_0_1"/>
<evidence type="ECO:0000313" key="3">
    <source>
        <dbReference type="Proteomes" id="UP000000305"/>
    </source>
</evidence>
<dbReference type="STRING" id="6669.E9GKH7"/>
<dbReference type="KEGG" id="dpx:DAPPUDRAFT_244230"/>
<dbReference type="OrthoDB" id="7107796at2759"/>
<keyword evidence="3" id="KW-1185">Reference proteome</keyword>
<dbReference type="AlphaFoldDB" id="E9GKH7"/>
<gene>
    <name evidence="2" type="ORF">DAPPUDRAFT_244230</name>
</gene>
<accession>E9GKH7</accession>
<dbReference type="GO" id="GO:0030015">
    <property type="term" value="C:CCR4-NOT core complex"/>
    <property type="evidence" value="ECO:0007669"/>
    <property type="project" value="InterPro"/>
</dbReference>
<dbReference type="InterPro" id="IPR024557">
    <property type="entry name" value="CNOT1_dom_4"/>
</dbReference>
<dbReference type="GO" id="GO:0017148">
    <property type="term" value="P:negative regulation of translation"/>
    <property type="evidence" value="ECO:0007669"/>
    <property type="project" value="InterPro"/>
</dbReference>
<name>E9GKH7_DAPPU</name>
<dbReference type="InParanoid" id="E9GKH7"/>
<evidence type="ECO:0000259" key="1">
    <source>
        <dbReference type="Pfam" id="PF12842"/>
    </source>
</evidence>
<reference evidence="2 3" key="1">
    <citation type="journal article" date="2011" name="Science">
        <title>The ecoresponsive genome of Daphnia pulex.</title>
        <authorList>
            <person name="Colbourne J.K."/>
            <person name="Pfrender M.E."/>
            <person name="Gilbert D."/>
            <person name="Thomas W.K."/>
            <person name="Tucker A."/>
            <person name="Oakley T.H."/>
            <person name="Tokishita S."/>
            <person name="Aerts A."/>
            <person name="Arnold G.J."/>
            <person name="Basu M.K."/>
            <person name="Bauer D.J."/>
            <person name="Caceres C.E."/>
            <person name="Carmel L."/>
            <person name="Casola C."/>
            <person name="Choi J.H."/>
            <person name="Detter J.C."/>
            <person name="Dong Q."/>
            <person name="Dusheyko S."/>
            <person name="Eads B.D."/>
            <person name="Frohlich T."/>
            <person name="Geiler-Samerotte K.A."/>
            <person name="Gerlach D."/>
            <person name="Hatcher P."/>
            <person name="Jogdeo S."/>
            <person name="Krijgsveld J."/>
            <person name="Kriventseva E.V."/>
            <person name="Kultz D."/>
            <person name="Laforsch C."/>
            <person name="Lindquist E."/>
            <person name="Lopez J."/>
            <person name="Manak J.R."/>
            <person name="Muller J."/>
            <person name="Pangilinan J."/>
            <person name="Patwardhan R.P."/>
            <person name="Pitluck S."/>
            <person name="Pritham E.J."/>
            <person name="Rechtsteiner A."/>
            <person name="Rho M."/>
            <person name="Rogozin I.B."/>
            <person name="Sakarya O."/>
            <person name="Salamov A."/>
            <person name="Schaack S."/>
            <person name="Shapiro H."/>
            <person name="Shiga Y."/>
            <person name="Skalitzky C."/>
            <person name="Smith Z."/>
            <person name="Souvorov A."/>
            <person name="Sung W."/>
            <person name="Tang Z."/>
            <person name="Tsuchiya D."/>
            <person name="Tu H."/>
            <person name="Vos H."/>
            <person name="Wang M."/>
            <person name="Wolf Y.I."/>
            <person name="Yamagata H."/>
            <person name="Yamada T."/>
            <person name="Ye Y."/>
            <person name="Shaw J.R."/>
            <person name="Andrews J."/>
            <person name="Crease T.J."/>
            <person name="Tang H."/>
            <person name="Lucas S.M."/>
            <person name="Robertson H.M."/>
            <person name="Bork P."/>
            <person name="Koonin E.V."/>
            <person name="Zdobnov E.M."/>
            <person name="Grigoriev I.V."/>
            <person name="Lynch M."/>
            <person name="Boore J.L."/>
        </authorList>
    </citation>
    <scope>NUCLEOTIDE SEQUENCE [LARGE SCALE GENOMIC DNA]</scope>
</reference>
<proteinExistence type="predicted"/>